<dbReference type="PROSITE" id="PS50110">
    <property type="entry name" value="RESPONSE_REGULATORY"/>
    <property type="match status" value="1"/>
</dbReference>
<dbReference type="InterPro" id="IPR011006">
    <property type="entry name" value="CheY-like_superfamily"/>
</dbReference>
<comment type="subcellular location">
    <subcellularLocation>
        <location evidence="2">Membrane</location>
        <topology evidence="2">Multi-pass membrane protein</topology>
    </subcellularLocation>
</comment>
<dbReference type="InterPro" id="IPR025201">
    <property type="entry name" value="KdpD_TM"/>
</dbReference>
<sequence length="546" mass="59046">MLKRLAIATGWARRTRRSPALRIGIAIAAFAIGVGGRLALDAYLTGVPFITLFGAIVIAAFFAGFWPAMLTTVLGAIALEVLIMPSMALARSHDLDWLPMTFFLLTSLMISLIIESVFRAHDDRLAVAEELARLNAGLDDLVAERTAQLEQQVAERQIAEARLHQAEKLDAIGHLTGGIAHDFNNMLAIITGSLDLAKRRLGGQGDARIVSHIDNAANAADRAAALTHRLLAYARKQPLDPRRLDINALVGSVHALLERTLGEQVVVELQLDGDVWPCTVDQTQLETAIINLAVNARDAMPDGGKLMIETTNVTLDAAYAGQQEDLAPGDYVRIAISDTGLGMSPEVQARALDPFFTTKDVGKGTGLGLSQVYGFLKQSGGHLNLYSEQGKGTTVKLYLPRAPELSGEEEPGSQTAMRFTPPQNLTVLVVEDDDGVRAMARASLIELGFIVHDVDSPIEAVQLIENGLAIDLLFTDVVMPHMNGRQLADRLRESRPDLKVLYTTGYTRNAILHNGVIDSDVVLLVKPYSVDDLARKIIDALGPSIN</sequence>
<evidence type="ECO:0000256" key="3">
    <source>
        <dbReference type="ARBA" id="ARBA00012438"/>
    </source>
</evidence>
<evidence type="ECO:0000256" key="1">
    <source>
        <dbReference type="ARBA" id="ARBA00000085"/>
    </source>
</evidence>
<dbReference type="SUPFAM" id="SSF55874">
    <property type="entry name" value="ATPase domain of HSP90 chaperone/DNA topoisomerase II/histidine kinase"/>
    <property type="match status" value="1"/>
</dbReference>
<dbReference type="PANTHER" id="PTHR43065:SF49">
    <property type="entry name" value="HISTIDINE KINASE"/>
    <property type="match status" value="1"/>
</dbReference>
<dbReference type="Gene3D" id="3.40.50.2300">
    <property type="match status" value="1"/>
</dbReference>
<evidence type="ECO:0000256" key="4">
    <source>
        <dbReference type="ARBA" id="ARBA00022553"/>
    </source>
</evidence>
<dbReference type="CDD" id="cd16919">
    <property type="entry name" value="HATPase_CckA-like"/>
    <property type="match status" value="1"/>
</dbReference>
<evidence type="ECO:0000256" key="8">
    <source>
        <dbReference type="ARBA" id="ARBA00022777"/>
    </source>
</evidence>
<dbReference type="AlphaFoldDB" id="A0A7V8RC16"/>
<evidence type="ECO:0000313" key="17">
    <source>
        <dbReference type="EMBL" id="MBA1373425.1"/>
    </source>
</evidence>
<dbReference type="SMART" id="SM00448">
    <property type="entry name" value="REC"/>
    <property type="match status" value="1"/>
</dbReference>
<evidence type="ECO:0000256" key="2">
    <source>
        <dbReference type="ARBA" id="ARBA00004141"/>
    </source>
</evidence>
<keyword evidence="8" id="KW-0418">Kinase</keyword>
<keyword evidence="18" id="KW-1185">Reference proteome</keyword>
<dbReference type="InterPro" id="IPR001789">
    <property type="entry name" value="Sig_transdc_resp-reg_receiver"/>
</dbReference>
<evidence type="ECO:0000256" key="6">
    <source>
        <dbReference type="ARBA" id="ARBA00022692"/>
    </source>
</evidence>
<feature type="domain" description="Histidine kinase" evidence="15">
    <location>
        <begin position="178"/>
        <end position="403"/>
    </location>
</feature>
<keyword evidence="6 14" id="KW-0812">Transmembrane</keyword>
<accession>A0A7V8RC16</accession>
<dbReference type="InterPro" id="IPR004358">
    <property type="entry name" value="Sig_transdc_His_kin-like_C"/>
</dbReference>
<dbReference type="SMART" id="SM00387">
    <property type="entry name" value="HATPase_c"/>
    <property type="match status" value="1"/>
</dbReference>
<gene>
    <name evidence="17" type="ORF">FG486_03680</name>
</gene>
<dbReference type="RefSeq" id="WP_181266475.1">
    <property type="nucleotide sequence ID" value="NZ_BAAAGB010000002.1"/>
</dbReference>
<feature type="transmembrane region" description="Helical" evidence="14">
    <location>
        <begin position="46"/>
        <end position="66"/>
    </location>
</feature>
<dbReference type="Proteomes" id="UP000589292">
    <property type="component" value="Unassembled WGS sequence"/>
</dbReference>
<dbReference type="SUPFAM" id="SSF52172">
    <property type="entry name" value="CheY-like"/>
    <property type="match status" value="1"/>
</dbReference>
<keyword evidence="7" id="KW-0547">Nucleotide-binding</keyword>
<evidence type="ECO:0000256" key="10">
    <source>
        <dbReference type="ARBA" id="ARBA00022989"/>
    </source>
</evidence>
<dbReference type="PRINTS" id="PR00344">
    <property type="entry name" value="BCTRLSENSOR"/>
</dbReference>
<dbReference type="Gene3D" id="1.20.120.620">
    <property type="entry name" value="Backbone structure of the membrane domain of e. Coli histidine kinase receptor kdpd"/>
    <property type="match status" value="1"/>
</dbReference>
<comment type="caution">
    <text evidence="17">The sequence shown here is derived from an EMBL/GenBank/DDBJ whole genome shotgun (WGS) entry which is preliminary data.</text>
</comment>
<dbReference type="InterPro" id="IPR036890">
    <property type="entry name" value="HATPase_C_sf"/>
</dbReference>
<dbReference type="InterPro" id="IPR003661">
    <property type="entry name" value="HisK_dim/P_dom"/>
</dbReference>
<feature type="domain" description="Response regulatory" evidence="16">
    <location>
        <begin position="426"/>
        <end position="541"/>
    </location>
</feature>
<comment type="catalytic activity">
    <reaction evidence="1">
        <text>ATP + protein L-histidine = ADP + protein N-phospho-L-histidine.</text>
        <dbReference type="EC" id="2.7.13.3"/>
    </reaction>
</comment>
<keyword evidence="11" id="KW-0902">Two-component regulatory system</keyword>
<dbReference type="PANTHER" id="PTHR43065">
    <property type="entry name" value="SENSOR HISTIDINE KINASE"/>
    <property type="match status" value="1"/>
</dbReference>
<evidence type="ECO:0000256" key="9">
    <source>
        <dbReference type="ARBA" id="ARBA00022840"/>
    </source>
</evidence>
<dbReference type="GO" id="GO:0005524">
    <property type="term" value="F:ATP binding"/>
    <property type="evidence" value="ECO:0007669"/>
    <property type="project" value="UniProtKB-KW"/>
</dbReference>
<dbReference type="PROSITE" id="PS50109">
    <property type="entry name" value="HIS_KIN"/>
    <property type="match status" value="1"/>
</dbReference>
<evidence type="ECO:0000256" key="5">
    <source>
        <dbReference type="ARBA" id="ARBA00022679"/>
    </source>
</evidence>
<feature type="transmembrane region" description="Helical" evidence="14">
    <location>
        <begin position="20"/>
        <end position="40"/>
    </location>
</feature>
<dbReference type="EC" id="2.7.13.3" evidence="3"/>
<evidence type="ECO:0000256" key="14">
    <source>
        <dbReference type="SAM" id="Phobius"/>
    </source>
</evidence>
<keyword evidence="5" id="KW-0808">Transferase</keyword>
<dbReference type="InterPro" id="IPR005467">
    <property type="entry name" value="His_kinase_dom"/>
</dbReference>
<dbReference type="InterPro" id="IPR038318">
    <property type="entry name" value="KdpD_sf"/>
</dbReference>
<evidence type="ECO:0000256" key="13">
    <source>
        <dbReference type="PROSITE-ProRule" id="PRU00169"/>
    </source>
</evidence>
<keyword evidence="4 13" id="KW-0597">Phosphoprotein</keyword>
<evidence type="ECO:0000256" key="7">
    <source>
        <dbReference type="ARBA" id="ARBA00022741"/>
    </source>
</evidence>
<name>A0A7V8RC16_9SPHN</name>
<dbReference type="Pfam" id="PF00072">
    <property type="entry name" value="Response_reg"/>
    <property type="match status" value="1"/>
</dbReference>
<feature type="modified residue" description="4-aspartylphosphate" evidence="13">
    <location>
        <position position="476"/>
    </location>
</feature>
<dbReference type="Pfam" id="PF02518">
    <property type="entry name" value="HATPase_c"/>
    <property type="match status" value="1"/>
</dbReference>
<dbReference type="InterPro" id="IPR003594">
    <property type="entry name" value="HATPase_dom"/>
</dbReference>
<protein>
    <recommendedName>
        <fullName evidence="3">histidine kinase</fullName>
        <ecNumber evidence="3">2.7.13.3</ecNumber>
    </recommendedName>
</protein>
<keyword evidence="12 14" id="KW-0472">Membrane</keyword>
<dbReference type="Pfam" id="PF13493">
    <property type="entry name" value="DUF4118"/>
    <property type="match status" value="1"/>
</dbReference>
<keyword evidence="9" id="KW-0067">ATP-binding</keyword>
<dbReference type="Gene3D" id="1.10.287.130">
    <property type="match status" value="1"/>
</dbReference>
<dbReference type="GO" id="GO:0000155">
    <property type="term" value="F:phosphorelay sensor kinase activity"/>
    <property type="evidence" value="ECO:0007669"/>
    <property type="project" value="InterPro"/>
</dbReference>
<dbReference type="Gene3D" id="3.30.565.10">
    <property type="entry name" value="Histidine kinase-like ATPase, C-terminal domain"/>
    <property type="match status" value="1"/>
</dbReference>
<dbReference type="SUPFAM" id="SSF47384">
    <property type="entry name" value="Homodimeric domain of signal transducing histidine kinase"/>
    <property type="match status" value="1"/>
</dbReference>
<organism evidence="17 18">
    <name type="scientific">Sphingomonas ursincola</name>
    <dbReference type="NCBI Taxonomy" id="56361"/>
    <lineage>
        <taxon>Bacteria</taxon>
        <taxon>Pseudomonadati</taxon>
        <taxon>Pseudomonadota</taxon>
        <taxon>Alphaproteobacteria</taxon>
        <taxon>Sphingomonadales</taxon>
        <taxon>Sphingomonadaceae</taxon>
        <taxon>Sphingomonas</taxon>
    </lineage>
</organism>
<feature type="transmembrane region" description="Helical" evidence="14">
    <location>
        <begin position="73"/>
        <end position="91"/>
    </location>
</feature>
<keyword evidence="10 14" id="KW-1133">Transmembrane helix</keyword>
<dbReference type="InterPro" id="IPR036097">
    <property type="entry name" value="HisK_dim/P_sf"/>
</dbReference>
<dbReference type="EMBL" id="VDES01000001">
    <property type="protein sequence ID" value="MBA1373425.1"/>
    <property type="molecule type" value="Genomic_DNA"/>
</dbReference>
<reference evidence="17 18" key="1">
    <citation type="journal article" date="1994" name="Int. J. Syst. Bacteriol.">
        <title>Phylogenetic positions of novel aerobic, bacteriochlorophyll a-containing bacteria and description of Roseococcus thiosulfatophilus gen. nov., sp. nov., Erythromicrobium ramosum gen. nov., sp. nov., and Erythrobacter litoralis sp. nov.</title>
        <authorList>
            <person name="Yurkov V."/>
            <person name="Stackebrandt E."/>
            <person name="Holmes A."/>
            <person name="Fuerst J.A."/>
            <person name="Hugenholtz P."/>
            <person name="Golecki J."/>
            <person name="Gad'on N."/>
            <person name="Gorlenko V.M."/>
            <person name="Kompantseva E.I."/>
            <person name="Drews G."/>
        </authorList>
    </citation>
    <scope>NUCLEOTIDE SEQUENCE [LARGE SCALE GENOMIC DNA]</scope>
    <source>
        <strain evidence="17 18">KR-99</strain>
    </source>
</reference>
<evidence type="ECO:0000259" key="16">
    <source>
        <dbReference type="PROSITE" id="PS50110"/>
    </source>
</evidence>
<evidence type="ECO:0000256" key="11">
    <source>
        <dbReference type="ARBA" id="ARBA00023012"/>
    </source>
</evidence>
<evidence type="ECO:0000256" key="12">
    <source>
        <dbReference type="ARBA" id="ARBA00023136"/>
    </source>
</evidence>
<dbReference type="GO" id="GO:0016020">
    <property type="term" value="C:membrane"/>
    <property type="evidence" value="ECO:0007669"/>
    <property type="project" value="UniProtKB-SubCell"/>
</dbReference>
<evidence type="ECO:0000259" key="15">
    <source>
        <dbReference type="PROSITE" id="PS50109"/>
    </source>
</evidence>
<proteinExistence type="predicted"/>
<dbReference type="SMART" id="SM00388">
    <property type="entry name" value="HisKA"/>
    <property type="match status" value="1"/>
</dbReference>
<evidence type="ECO:0000313" key="18">
    <source>
        <dbReference type="Proteomes" id="UP000589292"/>
    </source>
</evidence>